<organism evidence="1">
    <name type="scientific">marine sediment metagenome</name>
    <dbReference type="NCBI Taxonomy" id="412755"/>
    <lineage>
        <taxon>unclassified sequences</taxon>
        <taxon>metagenomes</taxon>
        <taxon>ecological metagenomes</taxon>
    </lineage>
</organism>
<comment type="caution">
    <text evidence="1">The sequence shown here is derived from an EMBL/GenBank/DDBJ whole genome shotgun (WGS) entry which is preliminary data.</text>
</comment>
<evidence type="ECO:0008006" key="2">
    <source>
        <dbReference type="Google" id="ProtNLM"/>
    </source>
</evidence>
<dbReference type="SUPFAM" id="SSF53720">
    <property type="entry name" value="ALDH-like"/>
    <property type="match status" value="1"/>
</dbReference>
<feature type="non-terminal residue" evidence="1">
    <location>
        <position position="91"/>
    </location>
</feature>
<proteinExistence type="predicted"/>
<reference evidence="1" key="1">
    <citation type="journal article" date="2014" name="Front. Microbiol.">
        <title>High frequency of phylogenetically diverse reductive dehalogenase-homologous genes in deep subseafloor sedimentary metagenomes.</title>
        <authorList>
            <person name="Kawai M."/>
            <person name="Futagami T."/>
            <person name="Toyoda A."/>
            <person name="Takaki Y."/>
            <person name="Nishi S."/>
            <person name="Hori S."/>
            <person name="Arai W."/>
            <person name="Tsubouchi T."/>
            <person name="Morono Y."/>
            <person name="Uchiyama I."/>
            <person name="Ito T."/>
            <person name="Fujiyama A."/>
            <person name="Inagaki F."/>
            <person name="Takami H."/>
        </authorList>
    </citation>
    <scope>NUCLEOTIDE SEQUENCE</scope>
    <source>
        <strain evidence="1">Expedition CK06-06</strain>
    </source>
</reference>
<gene>
    <name evidence="1" type="ORF">S06H3_65547</name>
</gene>
<dbReference type="EMBL" id="BARV01044187">
    <property type="protein sequence ID" value="GAI70006.1"/>
    <property type="molecule type" value="Genomic_DNA"/>
</dbReference>
<protein>
    <recommendedName>
        <fullName evidence="2">Aldehyde dehydrogenase domain-containing protein</fullName>
    </recommendedName>
</protein>
<dbReference type="InterPro" id="IPR016161">
    <property type="entry name" value="Ald_DH/histidinol_DH"/>
</dbReference>
<sequence length="91" mass="9445">SNSALVNVVQEACKRAGVPDGTVNFIENTDRALVNHLLKMGDIIDLLIPRGGVGLIKFVTENAAMPVVSGGVGVCHTYVDKSADVAKAVAI</sequence>
<dbReference type="Gene3D" id="3.40.605.10">
    <property type="entry name" value="Aldehyde Dehydrogenase, Chain A, domain 1"/>
    <property type="match status" value="1"/>
</dbReference>
<feature type="non-terminal residue" evidence="1">
    <location>
        <position position="1"/>
    </location>
</feature>
<name>X1RST9_9ZZZZ</name>
<dbReference type="GO" id="GO:0004350">
    <property type="term" value="F:glutamate-5-semialdehyde dehydrogenase activity"/>
    <property type="evidence" value="ECO:0007669"/>
    <property type="project" value="TreeGrafter"/>
</dbReference>
<dbReference type="PANTHER" id="PTHR11063:SF8">
    <property type="entry name" value="DELTA-1-PYRROLINE-5-CARBOXYLATE SYNTHASE"/>
    <property type="match status" value="1"/>
</dbReference>
<evidence type="ECO:0000313" key="1">
    <source>
        <dbReference type="EMBL" id="GAI70006.1"/>
    </source>
</evidence>
<dbReference type="PANTHER" id="PTHR11063">
    <property type="entry name" value="GLUTAMATE SEMIALDEHYDE DEHYDROGENASE"/>
    <property type="match status" value="1"/>
</dbReference>
<accession>X1RST9</accession>
<dbReference type="AlphaFoldDB" id="X1RST9"/>
<dbReference type="InterPro" id="IPR016162">
    <property type="entry name" value="Ald_DH_N"/>
</dbReference>